<dbReference type="AlphaFoldDB" id="A0A0C9T115"/>
<sequence>MNTSTITRCGSTCIAQPSGSALSPELPLEDFILVSGNKDADRTPQATQMRHGNPPPVEAHPQWLASSEALTSKDFSSGLSASEDEIFRVDEPAPPNAKGYQSGVFSGHTPERSKAGHGPRGIKGLTLQKPSITPNLASPIEPHPGGPPAIDPSQSMSTPRPPFWRAPSKFNSASQSQSQLIATSNSCSWSITQWFPFPPAVSPIAANDICSWSATPSIMLSGSLPLPPSSNHASASISTMTACSCQHTATTLLSTANIGH</sequence>
<reference evidence="3" key="2">
    <citation type="submission" date="2015-01" db="EMBL/GenBank/DDBJ databases">
        <title>Evolutionary Origins and Diversification of the Mycorrhizal Mutualists.</title>
        <authorList>
            <consortium name="DOE Joint Genome Institute"/>
            <consortium name="Mycorrhizal Genomics Consortium"/>
            <person name="Kohler A."/>
            <person name="Kuo A."/>
            <person name="Nagy L.G."/>
            <person name="Floudas D."/>
            <person name="Copeland A."/>
            <person name="Barry K.W."/>
            <person name="Cichocki N."/>
            <person name="Veneault-Fourrey C."/>
            <person name="LaButti K."/>
            <person name="Lindquist E.A."/>
            <person name="Lipzen A."/>
            <person name="Lundell T."/>
            <person name="Morin E."/>
            <person name="Murat C."/>
            <person name="Riley R."/>
            <person name="Ohm R."/>
            <person name="Sun H."/>
            <person name="Tunlid A."/>
            <person name="Henrissat B."/>
            <person name="Grigoriev I.V."/>
            <person name="Hibbett D.S."/>
            <person name="Martin F."/>
        </authorList>
    </citation>
    <scope>NUCLEOTIDE SEQUENCE [LARGE SCALE GENOMIC DNA]</scope>
    <source>
        <strain evidence="3">ATCC 200175</strain>
    </source>
</reference>
<organism evidence="2 3">
    <name type="scientific">Paxillus involutus ATCC 200175</name>
    <dbReference type="NCBI Taxonomy" id="664439"/>
    <lineage>
        <taxon>Eukaryota</taxon>
        <taxon>Fungi</taxon>
        <taxon>Dikarya</taxon>
        <taxon>Basidiomycota</taxon>
        <taxon>Agaricomycotina</taxon>
        <taxon>Agaricomycetes</taxon>
        <taxon>Agaricomycetidae</taxon>
        <taxon>Boletales</taxon>
        <taxon>Paxilineae</taxon>
        <taxon>Paxillaceae</taxon>
        <taxon>Paxillus</taxon>
    </lineage>
</organism>
<feature type="compositionally biased region" description="Pro residues" evidence="1">
    <location>
        <begin position="141"/>
        <end position="150"/>
    </location>
</feature>
<feature type="region of interest" description="Disordered" evidence="1">
    <location>
        <begin position="36"/>
        <end position="60"/>
    </location>
</feature>
<feature type="region of interest" description="Disordered" evidence="1">
    <location>
        <begin position="91"/>
        <end position="160"/>
    </location>
</feature>
<reference evidence="2 3" key="1">
    <citation type="submission" date="2014-06" db="EMBL/GenBank/DDBJ databases">
        <authorList>
            <consortium name="DOE Joint Genome Institute"/>
            <person name="Kuo A."/>
            <person name="Kohler A."/>
            <person name="Nagy L.G."/>
            <person name="Floudas D."/>
            <person name="Copeland A."/>
            <person name="Barry K.W."/>
            <person name="Cichocki N."/>
            <person name="Veneault-Fourrey C."/>
            <person name="LaButti K."/>
            <person name="Lindquist E.A."/>
            <person name="Lipzen A."/>
            <person name="Lundell T."/>
            <person name="Morin E."/>
            <person name="Murat C."/>
            <person name="Sun H."/>
            <person name="Tunlid A."/>
            <person name="Henrissat B."/>
            <person name="Grigoriev I.V."/>
            <person name="Hibbett D.S."/>
            <person name="Martin F."/>
            <person name="Nordberg H.P."/>
            <person name="Cantor M.N."/>
            <person name="Hua S.X."/>
        </authorList>
    </citation>
    <scope>NUCLEOTIDE SEQUENCE [LARGE SCALE GENOMIC DNA]</scope>
    <source>
        <strain evidence="2 3">ATCC 200175</strain>
    </source>
</reference>
<dbReference type="EMBL" id="KN819463">
    <property type="protein sequence ID" value="KIJ09430.1"/>
    <property type="molecule type" value="Genomic_DNA"/>
</dbReference>
<gene>
    <name evidence="2" type="ORF">PAXINDRAFT_17471</name>
</gene>
<evidence type="ECO:0000256" key="1">
    <source>
        <dbReference type="SAM" id="MobiDB-lite"/>
    </source>
</evidence>
<name>A0A0C9T115_PAXIN</name>
<dbReference type="Proteomes" id="UP000053647">
    <property type="component" value="Unassembled WGS sequence"/>
</dbReference>
<keyword evidence="3" id="KW-1185">Reference proteome</keyword>
<evidence type="ECO:0000313" key="3">
    <source>
        <dbReference type="Proteomes" id="UP000053647"/>
    </source>
</evidence>
<dbReference type="HOGENOM" id="CLU_1069981_0_0_1"/>
<protein>
    <submittedName>
        <fullName evidence="2">Uncharacterized protein</fullName>
    </submittedName>
</protein>
<proteinExistence type="predicted"/>
<evidence type="ECO:0000313" key="2">
    <source>
        <dbReference type="EMBL" id="KIJ09430.1"/>
    </source>
</evidence>
<accession>A0A0C9T115</accession>